<evidence type="ECO:0000313" key="3">
    <source>
        <dbReference type="Proteomes" id="UP000070720"/>
    </source>
</evidence>
<dbReference type="EnsemblFungi" id="CEF83869">
    <property type="protein sequence ID" value="CEF83869"/>
    <property type="gene ID" value="FGRRES_07717"/>
</dbReference>
<reference evidence="2" key="4">
    <citation type="submission" date="2017-01" db="UniProtKB">
        <authorList>
            <consortium name="EnsemblFungi"/>
        </authorList>
    </citation>
    <scope>IDENTIFICATION</scope>
    <source>
        <strain evidence="2">PH-1 / ATCC MYA-4620 / FGSC 9075 / NRRL 31084</strain>
    </source>
</reference>
<gene>
    <name evidence="2" type="primary">FG07717.1</name>
    <name evidence="1" type="ORF">FGRAMPH1_01T25467</name>
</gene>
<reference evidence="1 3" key="3">
    <citation type="journal article" date="2015" name="BMC Genomics">
        <title>The completed genome sequence of the pathogenic ascomycete fungus Fusarium graminearum.</title>
        <authorList>
            <person name="King R."/>
            <person name="Urban M."/>
            <person name="Hammond-Kosack M.C."/>
            <person name="Hassani-Pak K."/>
            <person name="Hammond-Kosack K.E."/>
        </authorList>
    </citation>
    <scope>NUCLEOTIDE SEQUENCE [LARGE SCALE GENOMIC DNA]</scope>
    <source>
        <strain evidence="3">ATCC MYA-4620 / CBS 123657 / FGSC 9075 / NRRL 31084 / PH-1</strain>
        <strain evidence="1">PH-1</strain>
    </source>
</reference>
<dbReference type="EMBL" id="HG970335">
    <property type="protein sequence ID" value="CEF83869.1"/>
    <property type="molecule type" value="Genomic_DNA"/>
</dbReference>
<dbReference type="KEGG" id="fgr:FGSG_07717"/>
<dbReference type="VEuPathDB" id="FungiDB:FGRAMPH1_01G25467"/>
<evidence type="ECO:0000313" key="2">
    <source>
        <dbReference type="EnsemblFungi" id="CEF83869"/>
    </source>
</evidence>
<proteinExistence type="predicted"/>
<reference evidence="2 3" key="2">
    <citation type="journal article" date="2010" name="Nature">
        <title>Comparative genomics reveals mobile pathogenicity chromosomes in Fusarium.</title>
        <authorList>
            <person name="Ma L.J."/>
            <person name="van der Does H.C."/>
            <person name="Borkovich K.A."/>
            <person name="Coleman J.J."/>
            <person name="Daboussi M.J."/>
            <person name="Di Pietro A."/>
            <person name="Dufresne M."/>
            <person name="Freitag M."/>
            <person name="Grabherr M."/>
            <person name="Henrissat B."/>
            <person name="Houterman P.M."/>
            <person name="Kang S."/>
            <person name="Shim W.B."/>
            <person name="Woloshuk C."/>
            <person name="Xie X."/>
            <person name="Xu J.R."/>
            <person name="Antoniw J."/>
            <person name="Baker S.E."/>
            <person name="Bluhm B.H."/>
            <person name="Breakspear A."/>
            <person name="Brown D.W."/>
            <person name="Butchko R.A."/>
            <person name="Chapman S."/>
            <person name="Coulson R."/>
            <person name="Coutinho P.M."/>
            <person name="Danchin E.G."/>
            <person name="Diener A."/>
            <person name="Gale L.R."/>
            <person name="Gardiner D.M."/>
            <person name="Goff S."/>
            <person name="Hammond-Kosack K.E."/>
            <person name="Hilburn K."/>
            <person name="Hua-Van A."/>
            <person name="Jonkers W."/>
            <person name="Kazan K."/>
            <person name="Kodira C.D."/>
            <person name="Koehrsen M."/>
            <person name="Kumar L."/>
            <person name="Lee Y.H."/>
            <person name="Li L."/>
            <person name="Manners J.M."/>
            <person name="Miranda-Saavedra D."/>
            <person name="Mukherjee M."/>
            <person name="Park G."/>
            <person name="Park J."/>
            <person name="Park S.Y."/>
            <person name="Proctor R.H."/>
            <person name="Regev A."/>
            <person name="Ruiz-Roldan M.C."/>
            <person name="Sain D."/>
            <person name="Sakthikumar S."/>
            <person name="Sykes S."/>
            <person name="Schwartz D.C."/>
            <person name="Turgeon B.G."/>
            <person name="Wapinski I."/>
            <person name="Yoder O."/>
            <person name="Young S."/>
            <person name="Zeng Q."/>
            <person name="Zhou S."/>
            <person name="Galagan J."/>
            <person name="Cuomo C.A."/>
            <person name="Kistler H.C."/>
            <person name="Rep M."/>
        </authorList>
    </citation>
    <scope>GENOME REANNOTATION</scope>
    <source>
        <strain evidence="3">ATCC MYA-4620 / CBS 123657 / FGSC 9075 / NRRL 31084 / PH-1</strain>
        <strain evidence="2">PH-1 / ATCC MYA-4620 / FGSC 9075 / NRRL 31084</strain>
    </source>
</reference>
<dbReference type="HOGENOM" id="CLU_1310241_0_0_1"/>
<dbReference type="RefSeq" id="XP_011327519.1">
    <property type="nucleotide sequence ID" value="XM_011329217.1"/>
</dbReference>
<name>I1RU38_GIBZE</name>
<accession>A0A098DR95</accession>
<accession>I1RU38</accession>
<evidence type="ECO:0000313" key="1">
    <source>
        <dbReference type="EMBL" id="CEF83869.1"/>
    </source>
</evidence>
<dbReference type="Proteomes" id="UP000070720">
    <property type="component" value="Chromosome 4"/>
</dbReference>
<dbReference type="InParanoid" id="I1RU38"/>
<protein>
    <submittedName>
        <fullName evidence="1">Chromosome 4, complete genome</fullName>
    </submittedName>
</protein>
<dbReference type="AlphaFoldDB" id="I1RU38"/>
<reference evidence="2 3" key="1">
    <citation type="journal article" date="2007" name="Science">
        <title>The Fusarium graminearum genome reveals a link between localized polymorphism and pathogen specialization.</title>
        <authorList>
            <person name="Cuomo C.A."/>
            <person name="Gueldener U."/>
            <person name="Xu J.-R."/>
            <person name="Trail F."/>
            <person name="Turgeon B.G."/>
            <person name="Di Pietro A."/>
            <person name="Walton J.D."/>
            <person name="Ma L.-J."/>
            <person name="Baker S.E."/>
            <person name="Rep M."/>
            <person name="Adam G."/>
            <person name="Antoniw J."/>
            <person name="Baldwin T."/>
            <person name="Calvo S.E."/>
            <person name="Chang Y.-L."/>
            <person name="DeCaprio D."/>
            <person name="Gale L.R."/>
            <person name="Gnerre S."/>
            <person name="Goswami R.S."/>
            <person name="Hammond-Kosack K."/>
            <person name="Harris L.J."/>
            <person name="Hilburn K."/>
            <person name="Kennell J.C."/>
            <person name="Kroken S."/>
            <person name="Magnuson J.K."/>
            <person name="Mannhaupt G."/>
            <person name="Mauceli E.W."/>
            <person name="Mewes H.-W."/>
            <person name="Mitterbauer R."/>
            <person name="Muehlbauer G."/>
            <person name="Muensterkoetter M."/>
            <person name="Nelson D."/>
            <person name="O'Donnell K."/>
            <person name="Ouellet T."/>
            <person name="Qi W."/>
            <person name="Quesneville H."/>
            <person name="Roncero M.I.G."/>
            <person name="Seong K.-Y."/>
            <person name="Tetko I.V."/>
            <person name="Urban M."/>
            <person name="Waalwijk C."/>
            <person name="Ward T.J."/>
            <person name="Yao J."/>
            <person name="Birren B.W."/>
            <person name="Kistler H.C."/>
        </authorList>
    </citation>
    <scope>NUCLEOTIDE SEQUENCE [LARGE SCALE GENOMIC DNA]</scope>
    <source>
        <strain evidence="3">ATCC MYA-4620 / CBS 123657 / FGSC 9075 / NRRL 31084 / PH-1</strain>
        <strain evidence="2">PH-1 / ATCC MYA-4620 / FGSC 9075 / NRRL 31084</strain>
    </source>
</reference>
<sequence>MPVAPNREFWMHVLEEKIKATIGNEGDMIGWPSDKESVGPIAFAAKQVPSTSRSIYTASRYTRPFFVSFGSRTRRLRDTQYNHCEAAKWRTYYHLAIRLETACIWPAVLSDPLVAVCPVDLHVTAAGFPMISRIPSDATEADGRMHERWATHYVKRLYEAAPDYKAAMKAGGDFRYLWYSLQDWRGNDPEGFFGDLGAWAEERMECLKVT</sequence>
<dbReference type="OrthoDB" id="3554464at2759"/>
<organism evidence="1 3">
    <name type="scientific">Gibberella zeae (strain ATCC MYA-4620 / CBS 123657 / FGSC 9075 / NRRL 31084 / PH-1)</name>
    <name type="common">Wheat head blight fungus</name>
    <name type="synonym">Fusarium graminearum</name>
    <dbReference type="NCBI Taxonomy" id="229533"/>
    <lineage>
        <taxon>Eukaryota</taxon>
        <taxon>Fungi</taxon>
        <taxon>Dikarya</taxon>
        <taxon>Ascomycota</taxon>
        <taxon>Pezizomycotina</taxon>
        <taxon>Sordariomycetes</taxon>
        <taxon>Hypocreomycetidae</taxon>
        <taxon>Hypocreales</taxon>
        <taxon>Nectriaceae</taxon>
        <taxon>Fusarium</taxon>
    </lineage>
</organism>
<keyword evidence="3" id="KW-1185">Reference proteome</keyword>
<dbReference type="eggNOG" id="ENOG502SJX7">
    <property type="taxonomic scope" value="Eukaryota"/>
</dbReference>